<dbReference type="OrthoDB" id="1470350at2759"/>
<proteinExistence type="inferred from homology"/>
<dbReference type="PANTHER" id="PTHR24305">
    <property type="entry name" value="CYTOCHROME P450"/>
    <property type="match status" value="1"/>
</dbReference>
<evidence type="ECO:0000256" key="5">
    <source>
        <dbReference type="ARBA" id="ARBA00022617"/>
    </source>
</evidence>
<protein>
    <submittedName>
        <fullName evidence="16">Cytochrome P450</fullName>
    </submittedName>
</protein>
<dbReference type="GO" id="GO:1902181">
    <property type="term" value="P:verruculogen biosynthetic process"/>
    <property type="evidence" value="ECO:0007669"/>
    <property type="project" value="UniProtKB-ARBA"/>
</dbReference>
<comment type="similarity">
    <text evidence="4 14">Belongs to the cytochrome P450 family.</text>
</comment>
<dbReference type="Gene3D" id="1.10.630.10">
    <property type="entry name" value="Cytochrome P450"/>
    <property type="match status" value="1"/>
</dbReference>
<dbReference type="CDD" id="cd11061">
    <property type="entry name" value="CYP67-like"/>
    <property type="match status" value="1"/>
</dbReference>
<keyword evidence="17" id="KW-1185">Reference proteome</keyword>
<evidence type="ECO:0000256" key="13">
    <source>
        <dbReference type="PIRSR" id="PIRSR602401-1"/>
    </source>
</evidence>
<evidence type="ECO:0000256" key="4">
    <source>
        <dbReference type="ARBA" id="ARBA00010617"/>
    </source>
</evidence>
<comment type="pathway">
    <text evidence="3">Mycotoxin biosynthesis.</text>
</comment>
<feature type="transmembrane region" description="Helical" evidence="15">
    <location>
        <begin position="7"/>
        <end position="34"/>
    </location>
</feature>
<keyword evidence="8 15" id="KW-1133">Transmembrane helix</keyword>
<dbReference type="PANTHER" id="PTHR24305:SF237">
    <property type="entry name" value="CYTOCHROME P450 MONOOXYGENASE ATNE-RELATED"/>
    <property type="match status" value="1"/>
</dbReference>
<dbReference type="FunFam" id="1.10.630.10:FF:000063">
    <property type="entry name" value="Cytochrome P450 monooxygenase"/>
    <property type="match status" value="1"/>
</dbReference>
<comment type="cofactor">
    <cofactor evidence="1 13">
        <name>heme</name>
        <dbReference type="ChEBI" id="CHEBI:30413"/>
    </cofactor>
</comment>
<dbReference type="GO" id="GO:0016705">
    <property type="term" value="F:oxidoreductase activity, acting on paired donors, with incorporation or reduction of molecular oxygen"/>
    <property type="evidence" value="ECO:0007669"/>
    <property type="project" value="InterPro"/>
</dbReference>
<dbReference type="Proteomes" id="UP000799536">
    <property type="component" value="Unassembled WGS sequence"/>
</dbReference>
<comment type="subcellular location">
    <subcellularLocation>
        <location evidence="2">Membrane</location>
    </subcellularLocation>
</comment>
<dbReference type="InterPro" id="IPR017972">
    <property type="entry name" value="Cyt_P450_CS"/>
</dbReference>
<keyword evidence="5 13" id="KW-0349">Heme</keyword>
<dbReference type="SUPFAM" id="SSF48264">
    <property type="entry name" value="Cytochrome P450"/>
    <property type="match status" value="1"/>
</dbReference>
<dbReference type="InterPro" id="IPR001128">
    <property type="entry name" value="Cyt_P450"/>
</dbReference>
<dbReference type="GO" id="GO:0020037">
    <property type="term" value="F:heme binding"/>
    <property type="evidence" value="ECO:0007669"/>
    <property type="project" value="InterPro"/>
</dbReference>
<keyword evidence="7 13" id="KW-0479">Metal-binding</keyword>
<name>A0A9P4JVY0_9PLEO</name>
<comment type="caution">
    <text evidence="16">The sequence shown here is derived from an EMBL/GenBank/DDBJ whole genome shotgun (WGS) entry which is preliminary data.</text>
</comment>
<keyword evidence="12 15" id="KW-0472">Membrane</keyword>
<dbReference type="InterPro" id="IPR036396">
    <property type="entry name" value="Cyt_P450_sf"/>
</dbReference>
<dbReference type="PROSITE" id="PS00086">
    <property type="entry name" value="CYTOCHROME_P450"/>
    <property type="match status" value="1"/>
</dbReference>
<dbReference type="GO" id="GO:0016020">
    <property type="term" value="C:membrane"/>
    <property type="evidence" value="ECO:0007669"/>
    <property type="project" value="UniProtKB-SubCell"/>
</dbReference>
<gene>
    <name evidence="16" type="ORF">GQ43DRAFT_191784</name>
</gene>
<evidence type="ECO:0000256" key="14">
    <source>
        <dbReference type="RuleBase" id="RU000461"/>
    </source>
</evidence>
<evidence type="ECO:0000256" key="10">
    <source>
        <dbReference type="ARBA" id="ARBA00023004"/>
    </source>
</evidence>
<dbReference type="InterPro" id="IPR050121">
    <property type="entry name" value="Cytochrome_P450_monoxygenase"/>
</dbReference>
<keyword evidence="6 15" id="KW-0812">Transmembrane</keyword>
<sequence>MDFILSILYSLISDPLLLLFSISGALFLYVLLLATYRLTLHPLSPYPGPLLACLTDAYLAYYAYKGNRHLAIHRMHALYGEYVRIGPNTVSINNAEALKTIYGHRGNSKVKKADFYKAFPATPKAVNVHSAIDKGVHSRKRRVLSHAFGDQAIKSLEKYILMNIRTGISLLAKKSGEGEKGVIIDMEGKNSAVKTEKEDGWGENWNMANWCNWLVFDIMGDLVFGKPFDLLESPQNRFAVELVGNAAHRHLICGTFLTLHKLELDKLLFPKISAERGKYMAYSKSQAVQRTKMGLDNDRKDFFHHLLTARDPETGLGFTMDELWGESNLLIIAGSDTTSTCMAATFFYLSRNPIVLEKVTKEIREMFNDEEEIVSGPKLNSCGYLRACIDESLRMTPPVAGVLPREVVAAEGLTISTPTSSHTFPKGAVVGVNHYTLMHNAQYYPDPHIFAPERWLANEKQNPYKEYVEKAHAAFCPFSVGPRGCIGKGLAYVELSLTLARVLFSFDISRVDSEEGRLGEGAFGETGKEWGRHRKEEFQIQDRFASCKEGPILRFRRRGEGVVA</sequence>
<evidence type="ECO:0000256" key="3">
    <source>
        <dbReference type="ARBA" id="ARBA00004685"/>
    </source>
</evidence>
<dbReference type="Pfam" id="PF00067">
    <property type="entry name" value="p450"/>
    <property type="match status" value="1"/>
</dbReference>
<dbReference type="GO" id="GO:0004497">
    <property type="term" value="F:monooxygenase activity"/>
    <property type="evidence" value="ECO:0007669"/>
    <property type="project" value="UniProtKB-KW"/>
</dbReference>
<evidence type="ECO:0000256" key="8">
    <source>
        <dbReference type="ARBA" id="ARBA00022989"/>
    </source>
</evidence>
<dbReference type="EMBL" id="ML993881">
    <property type="protein sequence ID" value="KAF2204214.1"/>
    <property type="molecule type" value="Genomic_DNA"/>
</dbReference>
<evidence type="ECO:0000256" key="15">
    <source>
        <dbReference type="SAM" id="Phobius"/>
    </source>
</evidence>
<keyword evidence="11 14" id="KW-0503">Monooxygenase</keyword>
<reference evidence="16" key="1">
    <citation type="journal article" date="2020" name="Stud. Mycol.">
        <title>101 Dothideomycetes genomes: a test case for predicting lifestyles and emergence of pathogens.</title>
        <authorList>
            <person name="Haridas S."/>
            <person name="Albert R."/>
            <person name="Binder M."/>
            <person name="Bloem J."/>
            <person name="Labutti K."/>
            <person name="Salamov A."/>
            <person name="Andreopoulos B."/>
            <person name="Baker S."/>
            <person name="Barry K."/>
            <person name="Bills G."/>
            <person name="Bluhm B."/>
            <person name="Cannon C."/>
            <person name="Castanera R."/>
            <person name="Culley D."/>
            <person name="Daum C."/>
            <person name="Ezra D."/>
            <person name="Gonzalez J."/>
            <person name="Henrissat B."/>
            <person name="Kuo A."/>
            <person name="Liang C."/>
            <person name="Lipzen A."/>
            <person name="Lutzoni F."/>
            <person name="Magnuson J."/>
            <person name="Mondo S."/>
            <person name="Nolan M."/>
            <person name="Ohm R."/>
            <person name="Pangilinan J."/>
            <person name="Park H.-J."/>
            <person name="Ramirez L."/>
            <person name="Alfaro M."/>
            <person name="Sun H."/>
            <person name="Tritt A."/>
            <person name="Yoshinaga Y."/>
            <person name="Zwiers L.-H."/>
            <person name="Turgeon B."/>
            <person name="Goodwin S."/>
            <person name="Spatafora J."/>
            <person name="Crous P."/>
            <person name="Grigoriev I."/>
        </authorList>
    </citation>
    <scope>NUCLEOTIDE SEQUENCE</scope>
    <source>
        <strain evidence="16">ATCC 74209</strain>
    </source>
</reference>
<evidence type="ECO:0000256" key="9">
    <source>
        <dbReference type="ARBA" id="ARBA00023002"/>
    </source>
</evidence>
<dbReference type="PRINTS" id="PR00385">
    <property type="entry name" value="P450"/>
</dbReference>
<feature type="binding site" description="axial binding residue" evidence="13">
    <location>
        <position position="485"/>
    </location>
    <ligand>
        <name>heme</name>
        <dbReference type="ChEBI" id="CHEBI:30413"/>
    </ligand>
    <ligandPart>
        <name>Fe</name>
        <dbReference type="ChEBI" id="CHEBI:18248"/>
    </ligandPart>
</feature>
<evidence type="ECO:0000256" key="11">
    <source>
        <dbReference type="ARBA" id="ARBA00023033"/>
    </source>
</evidence>
<evidence type="ECO:0000256" key="7">
    <source>
        <dbReference type="ARBA" id="ARBA00022723"/>
    </source>
</evidence>
<evidence type="ECO:0000256" key="12">
    <source>
        <dbReference type="ARBA" id="ARBA00023136"/>
    </source>
</evidence>
<evidence type="ECO:0000256" key="1">
    <source>
        <dbReference type="ARBA" id="ARBA00001971"/>
    </source>
</evidence>
<keyword evidence="10 13" id="KW-0408">Iron</keyword>
<evidence type="ECO:0000256" key="2">
    <source>
        <dbReference type="ARBA" id="ARBA00004370"/>
    </source>
</evidence>
<evidence type="ECO:0000313" key="16">
    <source>
        <dbReference type="EMBL" id="KAF2204214.1"/>
    </source>
</evidence>
<evidence type="ECO:0000313" key="17">
    <source>
        <dbReference type="Proteomes" id="UP000799536"/>
    </source>
</evidence>
<dbReference type="InterPro" id="IPR002401">
    <property type="entry name" value="Cyt_P450_E_grp-I"/>
</dbReference>
<keyword evidence="9 14" id="KW-0560">Oxidoreductase</keyword>
<accession>A0A9P4JVY0</accession>
<organism evidence="16 17">
    <name type="scientific">Delitschia confertaspora ATCC 74209</name>
    <dbReference type="NCBI Taxonomy" id="1513339"/>
    <lineage>
        <taxon>Eukaryota</taxon>
        <taxon>Fungi</taxon>
        <taxon>Dikarya</taxon>
        <taxon>Ascomycota</taxon>
        <taxon>Pezizomycotina</taxon>
        <taxon>Dothideomycetes</taxon>
        <taxon>Pleosporomycetidae</taxon>
        <taxon>Pleosporales</taxon>
        <taxon>Delitschiaceae</taxon>
        <taxon>Delitschia</taxon>
    </lineage>
</organism>
<dbReference type="AlphaFoldDB" id="A0A9P4JVY0"/>
<evidence type="ECO:0000256" key="6">
    <source>
        <dbReference type="ARBA" id="ARBA00022692"/>
    </source>
</evidence>
<dbReference type="GO" id="GO:0005506">
    <property type="term" value="F:iron ion binding"/>
    <property type="evidence" value="ECO:0007669"/>
    <property type="project" value="InterPro"/>
</dbReference>
<dbReference type="PRINTS" id="PR00463">
    <property type="entry name" value="EP450I"/>
</dbReference>